<feature type="domain" description="Tripartite ATP-independent periplasmic transporters DctQ component" evidence="10">
    <location>
        <begin position="39"/>
        <end position="165"/>
    </location>
</feature>
<keyword evidence="4 9" id="KW-0997">Cell inner membrane</keyword>
<dbReference type="GO" id="GO:0005886">
    <property type="term" value="C:plasma membrane"/>
    <property type="evidence" value="ECO:0007669"/>
    <property type="project" value="UniProtKB-SubCell"/>
</dbReference>
<sequence length="174" mass="18695">MTTEPRTPGPSGPWRALDLVVGLGAWAGALCVVGILASYSIEVFMRYLLNAPTAWASDFVKYFLCGAVFLAMPLLTRDGAHVSVTVFKGRLPAGIEAMAVRLGLLISAVVCLMVGWLALQQTLYNYERGIDTMSLIAIPKWIVAAPIAYGFLMSGLVLLAQLVRADHRVAEGAQ</sequence>
<dbReference type="Proteomes" id="UP000198994">
    <property type="component" value="Unassembled WGS sequence"/>
</dbReference>
<keyword evidence="5 9" id="KW-0812">Transmembrane</keyword>
<protein>
    <recommendedName>
        <fullName evidence="9">TRAP transporter small permease protein</fullName>
    </recommendedName>
</protein>
<reference evidence="12" key="1">
    <citation type="submission" date="2016-10" db="EMBL/GenBank/DDBJ databases">
        <authorList>
            <person name="Varghese N."/>
            <person name="Submissions S."/>
        </authorList>
    </citation>
    <scope>NUCLEOTIDE SEQUENCE [LARGE SCALE GENOMIC DNA]</scope>
    <source>
        <strain evidence="12">DSM 10146</strain>
    </source>
</reference>
<dbReference type="PANTHER" id="PTHR35011:SF10">
    <property type="entry name" value="TRAP TRANSPORTER SMALL PERMEASE PROTEIN"/>
    <property type="match status" value="1"/>
</dbReference>
<feature type="transmembrane region" description="Helical" evidence="9">
    <location>
        <begin position="97"/>
        <end position="118"/>
    </location>
</feature>
<evidence type="ECO:0000256" key="8">
    <source>
        <dbReference type="ARBA" id="ARBA00038436"/>
    </source>
</evidence>
<dbReference type="PANTHER" id="PTHR35011">
    <property type="entry name" value="2,3-DIKETO-L-GULONATE TRAP TRANSPORTER SMALL PERMEASE PROTEIN YIAM"/>
    <property type="match status" value="1"/>
</dbReference>
<evidence type="ECO:0000256" key="2">
    <source>
        <dbReference type="ARBA" id="ARBA00022448"/>
    </source>
</evidence>
<evidence type="ECO:0000259" key="10">
    <source>
        <dbReference type="Pfam" id="PF04290"/>
    </source>
</evidence>
<evidence type="ECO:0000313" key="11">
    <source>
        <dbReference type="EMBL" id="SDE76036.1"/>
    </source>
</evidence>
<evidence type="ECO:0000313" key="12">
    <source>
        <dbReference type="Proteomes" id="UP000198994"/>
    </source>
</evidence>
<dbReference type="InterPro" id="IPR007387">
    <property type="entry name" value="TRAP_DctQ"/>
</dbReference>
<dbReference type="STRING" id="282683.SAMN04488105_107114"/>
<dbReference type="AlphaFoldDB" id="A0A1G7FJF8"/>
<keyword evidence="2 9" id="KW-0813">Transport</keyword>
<organism evidence="11 12">
    <name type="scientific">Salipiger thiooxidans</name>
    <dbReference type="NCBI Taxonomy" id="282683"/>
    <lineage>
        <taxon>Bacteria</taxon>
        <taxon>Pseudomonadati</taxon>
        <taxon>Pseudomonadota</taxon>
        <taxon>Alphaproteobacteria</taxon>
        <taxon>Rhodobacterales</taxon>
        <taxon>Roseobacteraceae</taxon>
        <taxon>Salipiger</taxon>
    </lineage>
</organism>
<name>A0A1G7FJF8_9RHOB</name>
<accession>A0A1G7FJF8</accession>
<dbReference type="Pfam" id="PF04290">
    <property type="entry name" value="DctQ"/>
    <property type="match status" value="1"/>
</dbReference>
<dbReference type="RefSeq" id="WP_165617082.1">
    <property type="nucleotide sequence ID" value="NZ_FNAV01000007.1"/>
</dbReference>
<evidence type="ECO:0000256" key="4">
    <source>
        <dbReference type="ARBA" id="ARBA00022519"/>
    </source>
</evidence>
<dbReference type="InterPro" id="IPR055348">
    <property type="entry name" value="DctQ"/>
</dbReference>
<gene>
    <name evidence="11" type="ORF">SAMN04488105_107114</name>
</gene>
<evidence type="ECO:0000256" key="5">
    <source>
        <dbReference type="ARBA" id="ARBA00022692"/>
    </source>
</evidence>
<feature type="transmembrane region" description="Helical" evidence="9">
    <location>
        <begin position="59"/>
        <end position="76"/>
    </location>
</feature>
<keyword evidence="3" id="KW-1003">Cell membrane</keyword>
<comment type="subcellular location">
    <subcellularLocation>
        <location evidence="1 9">Cell inner membrane</location>
        <topology evidence="1 9">Multi-pass membrane protein</topology>
    </subcellularLocation>
</comment>
<feature type="transmembrane region" description="Helical" evidence="9">
    <location>
        <begin position="16"/>
        <end position="39"/>
    </location>
</feature>
<keyword evidence="7 9" id="KW-0472">Membrane</keyword>
<evidence type="ECO:0000256" key="6">
    <source>
        <dbReference type="ARBA" id="ARBA00022989"/>
    </source>
</evidence>
<keyword evidence="6 9" id="KW-1133">Transmembrane helix</keyword>
<dbReference type="GO" id="GO:0022857">
    <property type="term" value="F:transmembrane transporter activity"/>
    <property type="evidence" value="ECO:0007669"/>
    <property type="project" value="UniProtKB-UniRule"/>
</dbReference>
<comment type="subunit">
    <text evidence="9">The complex comprises the extracytoplasmic solute receptor protein and the two transmembrane proteins.</text>
</comment>
<evidence type="ECO:0000256" key="7">
    <source>
        <dbReference type="ARBA" id="ARBA00023136"/>
    </source>
</evidence>
<feature type="transmembrane region" description="Helical" evidence="9">
    <location>
        <begin position="138"/>
        <end position="159"/>
    </location>
</feature>
<evidence type="ECO:0000256" key="1">
    <source>
        <dbReference type="ARBA" id="ARBA00004429"/>
    </source>
</evidence>
<proteinExistence type="inferred from homology"/>
<comment type="similarity">
    <text evidence="8 9">Belongs to the TRAP transporter small permease family.</text>
</comment>
<keyword evidence="12" id="KW-1185">Reference proteome</keyword>
<evidence type="ECO:0000256" key="3">
    <source>
        <dbReference type="ARBA" id="ARBA00022475"/>
    </source>
</evidence>
<dbReference type="EMBL" id="FNAV01000007">
    <property type="protein sequence ID" value="SDE76036.1"/>
    <property type="molecule type" value="Genomic_DNA"/>
</dbReference>
<dbReference type="GO" id="GO:0015740">
    <property type="term" value="P:C4-dicarboxylate transport"/>
    <property type="evidence" value="ECO:0007669"/>
    <property type="project" value="TreeGrafter"/>
</dbReference>
<evidence type="ECO:0000256" key="9">
    <source>
        <dbReference type="RuleBase" id="RU369079"/>
    </source>
</evidence>
<comment type="function">
    <text evidence="9">Part of the tripartite ATP-independent periplasmic (TRAP) transport system.</text>
</comment>